<dbReference type="EnsemblPlants" id="Solyc02g014600.1.1">
    <property type="protein sequence ID" value="Solyc02g014600.1.1"/>
    <property type="gene ID" value="Solyc02g014600.1"/>
</dbReference>
<evidence type="ECO:0000313" key="1">
    <source>
        <dbReference type="EnsemblPlants" id="Solyc02g014600.1.1"/>
    </source>
</evidence>
<sequence length="417" mass="46294">MLAGVSLRASSLKLQDHGLRSRNCTSSSRILGGSLRASCLKLRVLFWFTHGIAPQALGDWVVPQGVRPQVIVAWEAHLENRPSSSWDLDLHTQGRRASGSRTLGGELWTLCWSSVNPGGALYASLLNLREPGWPTQEITLKIGIFPLDMKERLARSRYLASSSKRHCDSCSRSKDCTLRVSCLKLRVTWWRAQGIAPQALGDWIVSQGVMTHVLVAWVELKALCLKLKEPRAAHLKLRKLRGALRKLHLKIERPSGAFRASCLKPKELGCALRPSCIKIMGAEWRAQCVAPQAPLSRFHAQGNLPQAARPLVGIPGHCASKSSSLGNFFKLRELRWHSRHCSSSSRSLYGMLKNSRLRLRDLNSALRASCLKIQLPTCTLKASCLYIVNLGWRTPSLAPQASADWFPNSRHSSRSVA</sequence>
<dbReference type="InParanoid" id="K4B4Q9"/>
<accession>K4B4Q9</accession>
<reference evidence="1" key="1">
    <citation type="journal article" date="2012" name="Nature">
        <title>The tomato genome sequence provides insights into fleshy fruit evolution.</title>
        <authorList>
            <consortium name="Tomato Genome Consortium"/>
        </authorList>
    </citation>
    <scope>NUCLEOTIDE SEQUENCE [LARGE SCALE GENOMIC DNA]</scope>
    <source>
        <strain evidence="1">cv. Heinz 1706</strain>
    </source>
</reference>
<name>K4B4Q9_SOLLC</name>
<dbReference type="PaxDb" id="4081-Solyc02g014600.1.1"/>
<dbReference type="Gramene" id="Solyc02g014600.1.1">
    <property type="protein sequence ID" value="Solyc02g014600.1.1"/>
    <property type="gene ID" value="Solyc02g014600.1"/>
</dbReference>
<dbReference type="Proteomes" id="UP000004994">
    <property type="component" value="Chromosome 2"/>
</dbReference>
<reference evidence="1" key="2">
    <citation type="submission" date="2015-06" db="UniProtKB">
        <authorList>
            <consortium name="EnsemblPlants"/>
        </authorList>
    </citation>
    <scope>IDENTIFICATION</scope>
    <source>
        <strain evidence="1">cv. Heinz 1706</strain>
    </source>
</reference>
<protein>
    <submittedName>
        <fullName evidence="1">Uncharacterized protein</fullName>
    </submittedName>
</protein>
<dbReference type="AlphaFoldDB" id="K4B4Q9"/>
<evidence type="ECO:0000313" key="2">
    <source>
        <dbReference type="Proteomes" id="UP000004994"/>
    </source>
</evidence>
<dbReference type="HOGENOM" id="CLU_659558_0_0_1"/>
<proteinExistence type="predicted"/>
<organism evidence="1">
    <name type="scientific">Solanum lycopersicum</name>
    <name type="common">Tomato</name>
    <name type="synonym">Lycopersicon esculentum</name>
    <dbReference type="NCBI Taxonomy" id="4081"/>
    <lineage>
        <taxon>Eukaryota</taxon>
        <taxon>Viridiplantae</taxon>
        <taxon>Streptophyta</taxon>
        <taxon>Embryophyta</taxon>
        <taxon>Tracheophyta</taxon>
        <taxon>Spermatophyta</taxon>
        <taxon>Magnoliopsida</taxon>
        <taxon>eudicotyledons</taxon>
        <taxon>Gunneridae</taxon>
        <taxon>Pentapetalae</taxon>
        <taxon>asterids</taxon>
        <taxon>lamiids</taxon>
        <taxon>Solanales</taxon>
        <taxon>Solanaceae</taxon>
        <taxon>Solanoideae</taxon>
        <taxon>Solaneae</taxon>
        <taxon>Solanum</taxon>
        <taxon>Solanum subgen. Lycopersicon</taxon>
    </lineage>
</organism>
<dbReference type="PhylomeDB" id="K4B4Q9"/>
<keyword evidence="2" id="KW-1185">Reference proteome</keyword>